<dbReference type="EMBL" id="HACG01001965">
    <property type="protein sequence ID" value="CEK48830.1"/>
    <property type="molecule type" value="Transcribed_RNA"/>
</dbReference>
<proteinExistence type="predicted"/>
<evidence type="ECO:0000313" key="1">
    <source>
        <dbReference type="EMBL" id="CEK48830.1"/>
    </source>
</evidence>
<organism evidence="1">
    <name type="scientific">Arion vulgaris</name>
    <dbReference type="NCBI Taxonomy" id="1028688"/>
    <lineage>
        <taxon>Eukaryota</taxon>
        <taxon>Metazoa</taxon>
        <taxon>Spiralia</taxon>
        <taxon>Lophotrochozoa</taxon>
        <taxon>Mollusca</taxon>
        <taxon>Gastropoda</taxon>
        <taxon>Heterobranchia</taxon>
        <taxon>Euthyneura</taxon>
        <taxon>Panpulmonata</taxon>
        <taxon>Eupulmonata</taxon>
        <taxon>Stylommatophora</taxon>
        <taxon>Helicina</taxon>
        <taxon>Arionoidea</taxon>
        <taxon>Arionidae</taxon>
        <taxon>Arion</taxon>
    </lineage>
</organism>
<name>A0A0B6XZX2_9EUPU</name>
<feature type="non-terminal residue" evidence="1">
    <location>
        <position position="49"/>
    </location>
</feature>
<sequence>MEIEDIPRLEVTPMDGAVKLKLEDFLIKCGIRKLRHLQELLRNVYNQCA</sequence>
<reference evidence="1" key="1">
    <citation type="submission" date="2014-12" db="EMBL/GenBank/DDBJ databases">
        <title>Insight into the proteome of Arion vulgaris.</title>
        <authorList>
            <person name="Aradska J."/>
            <person name="Bulat T."/>
            <person name="Smidak R."/>
            <person name="Sarate P."/>
            <person name="Gangsoo J."/>
            <person name="Sialana F."/>
            <person name="Bilban M."/>
            <person name="Lubec G."/>
        </authorList>
    </citation>
    <scope>NUCLEOTIDE SEQUENCE</scope>
    <source>
        <tissue evidence="1">Skin</tissue>
    </source>
</reference>
<accession>A0A0B6XZX2</accession>
<gene>
    <name evidence="1" type="primary">ORF5324</name>
</gene>
<dbReference type="AlphaFoldDB" id="A0A0B6XZX2"/>
<protein>
    <submittedName>
        <fullName evidence="1">Uncharacterized protein</fullName>
    </submittedName>
</protein>